<dbReference type="SUPFAM" id="SSF81383">
    <property type="entry name" value="F-box domain"/>
    <property type="match status" value="1"/>
</dbReference>
<organism evidence="3 4">
    <name type="scientific">Coprinopsis marcescibilis</name>
    <name type="common">Agaric fungus</name>
    <name type="synonym">Psathyrella marcescibilis</name>
    <dbReference type="NCBI Taxonomy" id="230819"/>
    <lineage>
        <taxon>Eukaryota</taxon>
        <taxon>Fungi</taxon>
        <taxon>Dikarya</taxon>
        <taxon>Basidiomycota</taxon>
        <taxon>Agaricomycotina</taxon>
        <taxon>Agaricomycetes</taxon>
        <taxon>Agaricomycetidae</taxon>
        <taxon>Agaricales</taxon>
        <taxon>Agaricineae</taxon>
        <taxon>Psathyrellaceae</taxon>
        <taxon>Coprinopsis</taxon>
    </lineage>
</organism>
<evidence type="ECO:0000256" key="1">
    <source>
        <dbReference type="SAM" id="MobiDB-lite"/>
    </source>
</evidence>
<dbReference type="STRING" id="230819.A0A5C3L3M6"/>
<evidence type="ECO:0000313" key="4">
    <source>
        <dbReference type="Proteomes" id="UP000307440"/>
    </source>
</evidence>
<dbReference type="CDD" id="cd09917">
    <property type="entry name" value="F-box_SF"/>
    <property type="match status" value="1"/>
</dbReference>
<dbReference type="PROSITE" id="PS50181">
    <property type="entry name" value="FBOX"/>
    <property type="match status" value="1"/>
</dbReference>
<dbReference type="OrthoDB" id="2322499at2759"/>
<feature type="region of interest" description="Disordered" evidence="1">
    <location>
        <begin position="1"/>
        <end position="43"/>
    </location>
</feature>
<evidence type="ECO:0000313" key="3">
    <source>
        <dbReference type="EMBL" id="TFK27345.1"/>
    </source>
</evidence>
<dbReference type="EMBL" id="ML210165">
    <property type="protein sequence ID" value="TFK27345.1"/>
    <property type="molecule type" value="Genomic_DNA"/>
</dbReference>
<dbReference type="Pfam" id="PF00646">
    <property type="entry name" value="F-box"/>
    <property type="match status" value="1"/>
</dbReference>
<accession>A0A5C3L3M6</accession>
<protein>
    <recommendedName>
        <fullName evidence="2">F-box domain-containing protein</fullName>
    </recommendedName>
</protein>
<feature type="compositionally biased region" description="Basic and acidic residues" evidence="1">
    <location>
        <begin position="21"/>
        <end position="31"/>
    </location>
</feature>
<feature type="domain" description="F-box" evidence="2">
    <location>
        <begin position="46"/>
        <end position="95"/>
    </location>
</feature>
<dbReference type="InterPro" id="IPR036047">
    <property type="entry name" value="F-box-like_dom_sf"/>
</dbReference>
<gene>
    <name evidence="3" type="ORF">FA15DRAFT_586440</name>
</gene>
<evidence type="ECO:0000259" key="2">
    <source>
        <dbReference type="PROSITE" id="PS50181"/>
    </source>
</evidence>
<sequence length="129" mass="14839">MSAPAVKRPQRSVKPNVEESSDSKPPGEARNPRTGQNQRQNKKGKLWMMAEMPIDVLHEIFGHLEPRDLLYLARTTKGLRNILMQRTSRGIWVRSFAALEGYPRCPKDMQEPQYANLMFSNHCHVRVAL</sequence>
<dbReference type="InterPro" id="IPR001810">
    <property type="entry name" value="F-box_dom"/>
</dbReference>
<reference evidence="3 4" key="1">
    <citation type="journal article" date="2019" name="Nat. Ecol. Evol.">
        <title>Megaphylogeny resolves global patterns of mushroom evolution.</title>
        <authorList>
            <person name="Varga T."/>
            <person name="Krizsan K."/>
            <person name="Foldi C."/>
            <person name="Dima B."/>
            <person name="Sanchez-Garcia M."/>
            <person name="Sanchez-Ramirez S."/>
            <person name="Szollosi G.J."/>
            <person name="Szarkandi J.G."/>
            <person name="Papp V."/>
            <person name="Albert L."/>
            <person name="Andreopoulos W."/>
            <person name="Angelini C."/>
            <person name="Antonin V."/>
            <person name="Barry K.W."/>
            <person name="Bougher N.L."/>
            <person name="Buchanan P."/>
            <person name="Buyck B."/>
            <person name="Bense V."/>
            <person name="Catcheside P."/>
            <person name="Chovatia M."/>
            <person name="Cooper J."/>
            <person name="Damon W."/>
            <person name="Desjardin D."/>
            <person name="Finy P."/>
            <person name="Geml J."/>
            <person name="Haridas S."/>
            <person name="Hughes K."/>
            <person name="Justo A."/>
            <person name="Karasinski D."/>
            <person name="Kautmanova I."/>
            <person name="Kiss B."/>
            <person name="Kocsube S."/>
            <person name="Kotiranta H."/>
            <person name="LaButti K.M."/>
            <person name="Lechner B.E."/>
            <person name="Liimatainen K."/>
            <person name="Lipzen A."/>
            <person name="Lukacs Z."/>
            <person name="Mihaltcheva S."/>
            <person name="Morgado L.N."/>
            <person name="Niskanen T."/>
            <person name="Noordeloos M.E."/>
            <person name="Ohm R.A."/>
            <person name="Ortiz-Santana B."/>
            <person name="Ovrebo C."/>
            <person name="Racz N."/>
            <person name="Riley R."/>
            <person name="Savchenko A."/>
            <person name="Shiryaev A."/>
            <person name="Soop K."/>
            <person name="Spirin V."/>
            <person name="Szebenyi C."/>
            <person name="Tomsovsky M."/>
            <person name="Tulloss R.E."/>
            <person name="Uehling J."/>
            <person name="Grigoriev I.V."/>
            <person name="Vagvolgyi C."/>
            <person name="Papp T."/>
            <person name="Martin F.M."/>
            <person name="Miettinen O."/>
            <person name="Hibbett D.S."/>
            <person name="Nagy L.G."/>
        </authorList>
    </citation>
    <scope>NUCLEOTIDE SEQUENCE [LARGE SCALE GENOMIC DNA]</scope>
    <source>
        <strain evidence="3 4">CBS 121175</strain>
    </source>
</reference>
<dbReference type="SMART" id="SM00256">
    <property type="entry name" value="FBOX"/>
    <property type="match status" value="1"/>
</dbReference>
<name>A0A5C3L3M6_COPMA</name>
<dbReference type="AlphaFoldDB" id="A0A5C3L3M6"/>
<proteinExistence type="predicted"/>
<dbReference type="Proteomes" id="UP000307440">
    <property type="component" value="Unassembled WGS sequence"/>
</dbReference>
<keyword evidence="4" id="KW-1185">Reference proteome</keyword>